<dbReference type="InterPro" id="IPR036465">
    <property type="entry name" value="vWFA_dom_sf"/>
</dbReference>
<evidence type="ECO:0000256" key="2">
    <source>
        <dbReference type="SAM" id="Phobius"/>
    </source>
</evidence>
<keyword evidence="2" id="KW-0812">Transmembrane</keyword>
<reference evidence="4 5" key="1">
    <citation type="submission" date="2020-08" db="EMBL/GenBank/DDBJ databases">
        <title>Genome public.</title>
        <authorList>
            <person name="Liu C."/>
            <person name="Sun Q."/>
        </authorList>
    </citation>
    <scope>NUCLEOTIDE SEQUENCE [LARGE SCALE GENOMIC DNA]</scope>
    <source>
        <strain evidence="4 5">NSJ-36</strain>
    </source>
</reference>
<name>A0ABR7EUG6_9FIRM</name>
<dbReference type="Pfam" id="PF00092">
    <property type="entry name" value="VWA"/>
    <property type="match status" value="1"/>
</dbReference>
<accession>A0ABR7EUG6</accession>
<keyword evidence="5" id="KW-1185">Reference proteome</keyword>
<dbReference type="InterPro" id="IPR051266">
    <property type="entry name" value="CLCR"/>
</dbReference>
<keyword evidence="2" id="KW-1133">Transmembrane helix</keyword>
<feature type="compositionally biased region" description="Polar residues" evidence="1">
    <location>
        <begin position="51"/>
        <end position="61"/>
    </location>
</feature>
<protein>
    <submittedName>
        <fullName evidence="4">VWA domain-containing protein</fullName>
    </submittedName>
</protein>
<dbReference type="Pfam" id="PF13240">
    <property type="entry name" value="Zn_Ribbon_1"/>
    <property type="match status" value="1"/>
</dbReference>
<dbReference type="EMBL" id="JACOOY010000007">
    <property type="protein sequence ID" value="MBC5665006.1"/>
    <property type="molecule type" value="Genomic_DNA"/>
</dbReference>
<feature type="compositionally biased region" description="Polar residues" evidence="1">
    <location>
        <begin position="31"/>
        <end position="43"/>
    </location>
</feature>
<dbReference type="SMART" id="SM00327">
    <property type="entry name" value="VWA"/>
    <property type="match status" value="1"/>
</dbReference>
<keyword evidence="2" id="KW-0472">Membrane</keyword>
<feature type="region of interest" description="Disordered" evidence="1">
    <location>
        <begin position="28"/>
        <end position="61"/>
    </location>
</feature>
<dbReference type="Proteomes" id="UP000647235">
    <property type="component" value="Unassembled WGS sequence"/>
</dbReference>
<dbReference type="PANTHER" id="PTHR10579:SF43">
    <property type="entry name" value="ZINC FINGER (C3HC4-TYPE RING FINGER) FAMILY PROTEIN"/>
    <property type="match status" value="1"/>
</dbReference>
<gene>
    <name evidence="4" type="ORF">H8S07_06905</name>
</gene>
<dbReference type="InterPro" id="IPR054528">
    <property type="entry name" value="TcaA_5th"/>
</dbReference>
<dbReference type="SUPFAM" id="SSF53300">
    <property type="entry name" value="vWA-like"/>
    <property type="match status" value="1"/>
</dbReference>
<dbReference type="Pfam" id="PF22819">
    <property type="entry name" value="TcaA_5th"/>
    <property type="match status" value="1"/>
</dbReference>
<dbReference type="PROSITE" id="PS50234">
    <property type="entry name" value="VWFA"/>
    <property type="match status" value="1"/>
</dbReference>
<dbReference type="Gene3D" id="3.40.50.410">
    <property type="entry name" value="von Willebrand factor, type A domain"/>
    <property type="match status" value="1"/>
</dbReference>
<dbReference type="InterPro" id="IPR002035">
    <property type="entry name" value="VWF_A"/>
</dbReference>
<comment type="caution">
    <text evidence="4">The sequence shown here is derived from an EMBL/GenBank/DDBJ whole genome shotgun (WGS) entry which is preliminary data.</text>
</comment>
<evidence type="ECO:0000259" key="3">
    <source>
        <dbReference type="PROSITE" id="PS50234"/>
    </source>
</evidence>
<dbReference type="RefSeq" id="WP_186855735.1">
    <property type="nucleotide sequence ID" value="NZ_JACOOY010000007.1"/>
</dbReference>
<sequence>MFCANCGSELEKGARFCPECGAPVEPVQPEKTVQNPGNTQASGQIPPAGGRTTSGQTPASPKKNQTVIIAAVIAAVVLIIGGGLLYGTVGLAWQKNSAVSKIEKAGLKDYQSEEARLAAEWENLGVLDFGGKRAVVKELKELKKGVDAFQDCASELSEMEKEKKQYDLDSESYSAYESALKECRSAIKKKEGKKTQTTYKNAVKALEALKSADDQYISDQVSMYENVDLSEASSKEVSSYKTILKEIQSLTKEKTRNYKSIQKTFAKMDQAIYLYIDPKNPLDVTVQQVDASAFPKIRLYLSVKDGNTGEVPKKLSNSLFYIKKKDANAKYVKQIITSAGQLNEKEALKVDMVADVSGSMDGGPLDEAKQIMSDFVNSVQFDAGDKVELTSFSTGVCLERKFTDDASDLVNCINQLQTEEETSLYDALYTSVERVAAQNGARCVIAFTDGQDNHSNCSPDTVIRTANRYHVPIFIIGIGGYDYNDARYIAEQTGGAYYSVTDVNGMKSIYDQVYEMEKQLYMVEFEDKSDMKLESKADIEAGYKSVEYGGSCKYSYTPNVLLSAKSADIYKDGPEAVVEGYLKNFAEAMNTNDFSKISGYLKNGSPIYKEQEKYVQRKISEQLDSYELTDVKYSGKNKCKISTRETYYVQVAGKPLQLMTQECTYVLEKNGNDWEMTSFADIKVTDRINQ</sequence>
<feature type="transmembrane region" description="Helical" evidence="2">
    <location>
        <begin position="67"/>
        <end position="93"/>
    </location>
</feature>
<proteinExistence type="predicted"/>
<evidence type="ECO:0000313" key="5">
    <source>
        <dbReference type="Proteomes" id="UP000647235"/>
    </source>
</evidence>
<evidence type="ECO:0000256" key="1">
    <source>
        <dbReference type="SAM" id="MobiDB-lite"/>
    </source>
</evidence>
<dbReference type="PANTHER" id="PTHR10579">
    <property type="entry name" value="CALCIUM-ACTIVATED CHLORIDE CHANNEL REGULATOR"/>
    <property type="match status" value="1"/>
</dbReference>
<dbReference type="CDD" id="cd00198">
    <property type="entry name" value="vWFA"/>
    <property type="match status" value="1"/>
</dbReference>
<feature type="domain" description="VWFA" evidence="3">
    <location>
        <begin position="349"/>
        <end position="513"/>
    </location>
</feature>
<dbReference type="InterPro" id="IPR026870">
    <property type="entry name" value="Zinc_ribbon_dom"/>
</dbReference>
<organism evidence="4 5">
    <name type="scientific">Dorea hominis</name>
    <dbReference type="NCBI Taxonomy" id="2763040"/>
    <lineage>
        <taxon>Bacteria</taxon>
        <taxon>Bacillati</taxon>
        <taxon>Bacillota</taxon>
        <taxon>Clostridia</taxon>
        <taxon>Lachnospirales</taxon>
        <taxon>Lachnospiraceae</taxon>
        <taxon>Dorea</taxon>
    </lineage>
</organism>
<evidence type="ECO:0000313" key="4">
    <source>
        <dbReference type="EMBL" id="MBC5665006.1"/>
    </source>
</evidence>